<reference evidence="1 2" key="1">
    <citation type="submission" date="2016-10" db="EMBL/GenBank/DDBJ databases">
        <authorList>
            <person name="de Groot N.N."/>
        </authorList>
    </citation>
    <scope>NUCLEOTIDE SEQUENCE [LARGE SCALE GENOMIC DNA]</scope>
    <source>
        <strain evidence="1 2">DSM 12271</strain>
    </source>
</reference>
<dbReference type="Proteomes" id="UP000198619">
    <property type="component" value="Unassembled WGS sequence"/>
</dbReference>
<dbReference type="EMBL" id="FOKI01000034">
    <property type="protein sequence ID" value="SFB36161.1"/>
    <property type="molecule type" value="Genomic_DNA"/>
</dbReference>
<evidence type="ECO:0000313" key="2">
    <source>
        <dbReference type="Proteomes" id="UP000198619"/>
    </source>
</evidence>
<gene>
    <name evidence="1" type="ORF">SAMN04488528_103424</name>
</gene>
<sequence>MVVVYPKYFIMPIIIDNDLNFTKSNQEFRNNEKILDEQVINGNNDEFFEFDNEFVKSQIE</sequence>
<accession>A0A1I1ADT5</accession>
<proteinExistence type="predicted"/>
<protein>
    <submittedName>
        <fullName evidence="1">Uncharacterized protein</fullName>
    </submittedName>
</protein>
<name>A0A1I1ADT5_9CLOT</name>
<evidence type="ECO:0000313" key="1">
    <source>
        <dbReference type="EMBL" id="SFB36161.1"/>
    </source>
</evidence>
<dbReference type="STRING" id="84698.SAMN04488528_103424"/>
<keyword evidence="2" id="KW-1185">Reference proteome</keyword>
<organism evidence="1 2">
    <name type="scientific">Clostridium frigidicarnis</name>
    <dbReference type="NCBI Taxonomy" id="84698"/>
    <lineage>
        <taxon>Bacteria</taxon>
        <taxon>Bacillati</taxon>
        <taxon>Bacillota</taxon>
        <taxon>Clostridia</taxon>
        <taxon>Eubacteriales</taxon>
        <taxon>Clostridiaceae</taxon>
        <taxon>Clostridium</taxon>
    </lineage>
</organism>
<dbReference type="AlphaFoldDB" id="A0A1I1ADT5"/>
<dbReference type="RefSeq" id="WP_090042656.1">
    <property type="nucleotide sequence ID" value="NZ_FOKI01000034.1"/>
</dbReference>